<dbReference type="Pfam" id="PF00378">
    <property type="entry name" value="ECH_1"/>
    <property type="match status" value="1"/>
</dbReference>
<sequence length="257" mass="27337">MNIIRTSVEGQIGIVTMARPEKRNSLSAEMVAAMSDAIAAMGADDSVRVVVLRGEGPAFCAGADLAYLRQISDNSVLDNLADSTALMRMMQSIVELPKPVIAMVHGPAIAGGCGLATVCDLVVAGREGAQFGYSEVRIGFIPAIVMVYLLRKIGDTQARRLILTAENVSATEAHRLGLISHVVDDADLETATMDLARTVAKNSASALKLSKDMLTALHGMSLDAGLRYATSMNALARQTDDCRQGIERFLQQSQSRG</sequence>
<dbReference type="GO" id="GO:0008300">
    <property type="term" value="P:isoprenoid catabolic process"/>
    <property type="evidence" value="ECO:0007669"/>
    <property type="project" value="TreeGrafter"/>
</dbReference>
<dbReference type="Gene3D" id="3.90.226.10">
    <property type="entry name" value="2-enoyl-CoA Hydratase, Chain A, domain 1"/>
    <property type="match status" value="1"/>
</dbReference>
<dbReference type="SUPFAM" id="SSF52096">
    <property type="entry name" value="ClpP/crotonase"/>
    <property type="match status" value="1"/>
</dbReference>
<dbReference type="InterPro" id="IPR001753">
    <property type="entry name" value="Enoyl-CoA_hydra/iso"/>
</dbReference>
<proteinExistence type="inferred from homology"/>
<dbReference type="PROSITE" id="PS00166">
    <property type="entry name" value="ENOYL_COA_HYDRATASE"/>
    <property type="match status" value="1"/>
</dbReference>
<dbReference type="InterPro" id="IPR029045">
    <property type="entry name" value="ClpP/crotonase-like_dom_sf"/>
</dbReference>
<protein>
    <recommendedName>
        <fullName evidence="5">Methylglutaconyl-CoA hydratase</fullName>
    </recommendedName>
</protein>
<evidence type="ECO:0000313" key="3">
    <source>
        <dbReference type="EMBL" id="OJX60894.1"/>
    </source>
</evidence>
<evidence type="ECO:0000256" key="1">
    <source>
        <dbReference type="ARBA" id="ARBA00005254"/>
    </source>
</evidence>
<dbReference type="InterPro" id="IPR018376">
    <property type="entry name" value="Enoyl-CoA_hyd/isom_CS"/>
</dbReference>
<dbReference type="InterPro" id="IPR051683">
    <property type="entry name" value="Enoyl-CoA_Hydratase/Isomerase"/>
</dbReference>
<reference evidence="3 4" key="1">
    <citation type="submission" date="2016-09" db="EMBL/GenBank/DDBJ databases">
        <title>Genome-resolved meta-omics ties microbial dynamics to process performance in biotechnology for thiocyanate degradation.</title>
        <authorList>
            <person name="Kantor R.S."/>
            <person name="Huddy R.J."/>
            <person name="Iyer R."/>
            <person name="Thomas B.C."/>
            <person name="Brown C.T."/>
            <person name="Anantharaman K."/>
            <person name="Tringe S."/>
            <person name="Hettich R.L."/>
            <person name="Harrison S.T."/>
            <person name="Banfield J.F."/>
        </authorList>
    </citation>
    <scope>NUCLEOTIDE SEQUENCE [LARGE SCALE GENOMIC DNA]</scope>
    <source>
        <strain evidence="3">59-99</strain>
    </source>
</reference>
<dbReference type="PANTHER" id="PTHR42964">
    <property type="entry name" value="ENOYL-COA HYDRATASE"/>
    <property type="match status" value="1"/>
</dbReference>
<dbReference type="CDD" id="cd06558">
    <property type="entry name" value="crotonase-like"/>
    <property type="match status" value="1"/>
</dbReference>
<dbReference type="EMBL" id="MKVH01000003">
    <property type="protein sequence ID" value="OJX60894.1"/>
    <property type="molecule type" value="Genomic_DNA"/>
</dbReference>
<comment type="similarity">
    <text evidence="1 2">Belongs to the enoyl-CoA hydratase/isomerase family.</text>
</comment>
<dbReference type="Proteomes" id="UP000184233">
    <property type="component" value="Unassembled WGS sequence"/>
</dbReference>
<gene>
    <name evidence="3" type="ORF">BGO89_04840</name>
</gene>
<evidence type="ECO:0000256" key="2">
    <source>
        <dbReference type="RuleBase" id="RU003707"/>
    </source>
</evidence>
<dbReference type="InterPro" id="IPR014748">
    <property type="entry name" value="Enoyl-CoA_hydra_C"/>
</dbReference>
<accession>A0A1M3L603</accession>
<comment type="caution">
    <text evidence="3">The sequence shown here is derived from an EMBL/GenBank/DDBJ whole genome shotgun (WGS) entry which is preliminary data.</text>
</comment>
<dbReference type="PANTHER" id="PTHR42964:SF1">
    <property type="entry name" value="POLYKETIDE BIOSYNTHESIS ENOYL-COA HYDRATASE PKSH-RELATED"/>
    <property type="match status" value="1"/>
</dbReference>
<dbReference type="Gene3D" id="1.10.12.10">
    <property type="entry name" value="Lyase 2-enoyl-coa Hydratase, Chain A, domain 2"/>
    <property type="match status" value="1"/>
</dbReference>
<name>A0A1M3L603_9BACT</name>
<dbReference type="AlphaFoldDB" id="A0A1M3L603"/>
<evidence type="ECO:0000313" key="4">
    <source>
        <dbReference type="Proteomes" id="UP000184233"/>
    </source>
</evidence>
<dbReference type="STRING" id="1895771.BGO89_04840"/>
<evidence type="ECO:0008006" key="5">
    <source>
        <dbReference type="Google" id="ProtNLM"/>
    </source>
</evidence>
<organism evidence="3 4">
    <name type="scientific">Candidatus Kapaibacterium thiocyanatum</name>
    <dbReference type="NCBI Taxonomy" id="1895771"/>
    <lineage>
        <taxon>Bacteria</taxon>
        <taxon>Pseudomonadati</taxon>
        <taxon>Candidatus Kapaibacteriota</taxon>
        <taxon>Candidatus Kapaibacteriia</taxon>
        <taxon>Candidatus Kapaibacteriales</taxon>
        <taxon>Candidatus Kapaibacteriaceae</taxon>
        <taxon>Candidatus Kapaibacterium</taxon>
    </lineage>
</organism>
<dbReference type="GO" id="GO:0003824">
    <property type="term" value="F:catalytic activity"/>
    <property type="evidence" value="ECO:0007669"/>
    <property type="project" value="InterPro"/>
</dbReference>